<keyword evidence="4 8" id="KW-0812">Transmembrane</keyword>
<evidence type="ECO:0000256" key="4">
    <source>
        <dbReference type="ARBA" id="ARBA00022692"/>
    </source>
</evidence>
<keyword evidence="5" id="KW-0029">Amino-acid transport</keyword>
<dbReference type="EMBL" id="CP018171">
    <property type="protein sequence ID" value="APH74060.1"/>
    <property type="molecule type" value="Genomic_DNA"/>
</dbReference>
<evidence type="ECO:0000256" key="3">
    <source>
        <dbReference type="ARBA" id="ARBA00022519"/>
    </source>
</evidence>
<accession>A0A1L3SXF7</accession>
<dbReference type="STRING" id="1670800.BSQ44_23835"/>
<name>A0A1L3SXF7_9HYPH</name>
<evidence type="ECO:0000256" key="8">
    <source>
        <dbReference type="SAM" id="Phobius"/>
    </source>
</evidence>
<keyword evidence="7 8" id="KW-0472">Membrane</keyword>
<feature type="transmembrane region" description="Helical" evidence="8">
    <location>
        <begin position="82"/>
        <end position="100"/>
    </location>
</feature>
<keyword evidence="2" id="KW-1003">Cell membrane</keyword>
<evidence type="ECO:0000256" key="7">
    <source>
        <dbReference type="ARBA" id="ARBA00023136"/>
    </source>
</evidence>
<protein>
    <submittedName>
        <fullName evidence="9">L-alanine exporter AlaE</fullName>
    </submittedName>
</protein>
<evidence type="ECO:0000256" key="6">
    <source>
        <dbReference type="ARBA" id="ARBA00022989"/>
    </source>
</evidence>
<keyword evidence="3" id="KW-0997">Cell inner membrane</keyword>
<organism evidence="9 10">
    <name type="scientific">Aquibium oceanicum</name>
    <dbReference type="NCBI Taxonomy" id="1670800"/>
    <lineage>
        <taxon>Bacteria</taxon>
        <taxon>Pseudomonadati</taxon>
        <taxon>Pseudomonadota</taxon>
        <taxon>Alphaproteobacteria</taxon>
        <taxon>Hyphomicrobiales</taxon>
        <taxon>Phyllobacteriaceae</taxon>
        <taxon>Aquibium</taxon>
    </lineage>
</organism>
<keyword evidence="1" id="KW-0813">Transport</keyword>
<dbReference type="GO" id="GO:0034639">
    <property type="term" value="F:L-amino acid efflux transmembrane transporter activity"/>
    <property type="evidence" value="ECO:0007669"/>
    <property type="project" value="InterPro"/>
</dbReference>
<dbReference type="RefSeq" id="WP_072607524.1">
    <property type="nucleotide sequence ID" value="NZ_CP018171.1"/>
</dbReference>
<evidence type="ECO:0000313" key="10">
    <source>
        <dbReference type="Proteomes" id="UP000182840"/>
    </source>
</evidence>
<evidence type="ECO:0000313" key="9">
    <source>
        <dbReference type="EMBL" id="APH74060.1"/>
    </source>
</evidence>
<dbReference type="AlphaFoldDB" id="A0A1L3SXF7"/>
<proteinExistence type="predicted"/>
<dbReference type="KEGG" id="meso:BSQ44_23835"/>
<reference evidence="10" key="1">
    <citation type="submission" date="2016-11" db="EMBL/GenBank/DDBJ databases">
        <title>Mesorhizobium oceanicum sp. nov., isolated from deep seawater in South China Sea.</title>
        <authorList>
            <person name="Fu G.-Y."/>
        </authorList>
    </citation>
    <scope>NUCLEOTIDE SEQUENCE [LARGE SCALE GENOMIC DNA]</scope>
    <source>
        <strain evidence="10">B7</strain>
    </source>
</reference>
<gene>
    <name evidence="9" type="ORF">BSQ44_23835</name>
</gene>
<feature type="transmembrane region" description="Helical" evidence="8">
    <location>
        <begin position="106"/>
        <end position="126"/>
    </location>
</feature>
<dbReference type="GO" id="GO:0016020">
    <property type="term" value="C:membrane"/>
    <property type="evidence" value="ECO:0007669"/>
    <property type="project" value="InterPro"/>
</dbReference>
<dbReference type="OrthoDB" id="9006207at2"/>
<dbReference type="Pfam" id="PF06610">
    <property type="entry name" value="AlaE"/>
    <property type="match status" value="1"/>
</dbReference>
<keyword evidence="6 8" id="KW-1133">Transmembrane helix</keyword>
<keyword evidence="10" id="KW-1185">Reference proteome</keyword>
<evidence type="ECO:0000256" key="2">
    <source>
        <dbReference type="ARBA" id="ARBA00022475"/>
    </source>
</evidence>
<dbReference type="InterPro" id="IPR010574">
    <property type="entry name" value="Ala_export_AlaE"/>
</dbReference>
<evidence type="ECO:0000256" key="5">
    <source>
        <dbReference type="ARBA" id="ARBA00022970"/>
    </source>
</evidence>
<sequence>MILSPGVRSFVADTLALVLFFTVASGLNERFVAGMSWQEVMVSRTIGAPLMVLTARPYGLWRDWFVGKAGSKGGRPRLLADAFALMAFQVPIYAAILAAAGAEGMAIVKGIFGFALLMLILGRPYGLWLEAVRRLFGLHGPGQKPMSLGD</sequence>
<evidence type="ECO:0000256" key="1">
    <source>
        <dbReference type="ARBA" id="ARBA00022448"/>
    </source>
</evidence>
<dbReference type="Proteomes" id="UP000182840">
    <property type="component" value="Chromosome"/>
</dbReference>